<feature type="region of interest" description="Disordered" evidence="1">
    <location>
        <begin position="1"/>
        <end position="97"/>
    </location>
</feature>
<dbReference type="AlphaFoldDB" id="A0AAE1HR20"/>
<protein>
    <submittedName>
        <fullName evidence="2">Transposable element Hobo transposase</fullName>
    </submittedName>
</protein>
<evidence type="ECO:0000256" key="1">
    <source>
        <dbReference type="SAM" id="MobiDB-lite"/>
    </source>
</evidence>
<gene>
    <name evidence="2" type="ORF">KUF71_014179</name>
</gene>
<keyword evidence="3" id="KW-1185">Reference proteome</keyword>
<dbReference type="EMBL" id="JAHWGI010001242">
    <property type="protein sequence ID" value="KAK3925930.1"/>
    <property type="molecule type" value="Genomic_DNA"/>
</dbReference>
<comment type="caution">
    <text evidence="2">The sequence shown here is derived from an EMBL/GenBank/DDBJ whole genome shotgun (WGS) entry which is preliminary data.</text>
</comment>
<organism evidence="2 3">
    <name type="scientific">Frankliniella fusca</name>
    <dbReference type="NCBI Taxonomy" id="407009"/>
    <lineage>
        <taxon>Eukaryota</taxon>
        <taxon>Metazoa</taxon>
        <taxon>Ecdysozoa</taxon>
        <taxon>Arthropoda</taxon>
        <taxon>Hexapoda</taxon>
        <taxon>Insecta</taxon>
        <taxon>Pterygota</taxon>
        <taxon>Neoptera</taxon>
        <taxon>Paraneoptera</taxon>
        <taxon>Thysanoptera</taxon>
        <taxon>Terebrantia</taxon>
        <taxon>Thripoidea</taxon>
        <taxon>Thripidae</taxon>
        <taxon>Frankliniella</taxon>
    </lineage>
</organism>
<feature type="compositionally biased region" description="Low complexity" evidence="1">
    <location>
        <begin position="25"/>
        <end position="47"/>
    </location>
</feature>
<dbReference type="Proteomes" id="UP001219518">
    <property type="component" value="Unassembled WGS sequence"/>
</dbReference>
<name>A0AAE1HR20_9NEOP</name>
<reference evidence="2" key="2">
    <citation type="journal article" date="2023" name="BMC Genomics">
        <title>Pest status, molecular evolution, and epigenetic factors derived from the genome assembly of Frankliniella fusca, a thysanopteran phytovirus vector.</title>
        <authorList>
            <person name="Catto M.A."/>
            <person name="Labadie P.E."/>
            <person name="Jacobson A.L."/>
            <person name="Kennedy G.G."/>
            <person name="Srinivasan R."/>
            <person name="Hunt B.G."/>
        </authorList>
    </citation>
    <scope>NUCLEOTIDE SEQUENCE</scope>
    <source>
        <strain evidence="2">PL_HMW_Pooled</strain>
    </source>
</reference>
<reference evidence="2" key="1">
    <citation type="submission" date="2021-07" db="EMBL/GenBank/DDBJ databases">
        <authorList>
            <person name="Catto M.A."/>
            <person name="Jacobson A."/>
            <person name="Kennedy G."/>
            <person name="Labadie P."/>
            <person name="Hunt B.G."/>
            <person name="Srinivasan R."/>
        </authorList>
    </citation>
    <scope>NUCLEOTIDE SEQUENCE</scope>
    <source>
        <strain evidence="2">PL_HMW_Pooled</strain>
        <tissue evidence="2">Head</tissue>
    </source>
</reference>
<evidence type="ECO:0000313" key="3">
    <source>
        <dbReference type="Proteomes" id="UP001219518"/>
    </source>
</evidence>
<feature type="compositionally biased region" description="Low complexity" evidence="1">
    <location>
        <begin position="56"/>
        <end position="88"/>
    </location>
</feature>
<dbReference type="Gene3D" id="1.10.10.1070">
    <property type="entry name" value="Zinc finger, BED domain-containing"/>
    <property type="match status" value="1"/>
</dbReference>
<evidence type="ECO:0000313" key="2">
    <source>
        <dbReference type="EMBL" id="KAK3925930.1"/>
    </source>
</evidence>
<sequence length="277" mass="29002">MSPPKPPAVRQPTKRKTRSVFTPGTVPVTASTPASTSTSASTTTVPSLVALTVAIPPDTSSSSTDTTAPLTSPALSTAASSSSSSSTTRKQPKSGVTNEEAYEKLCSGDYILEDPDKKWSCPAWKSFKLVVEDKTFKKVGVVQCQRCLKCLAHSSDSGPSSLAKHLRGACRVPDAAAKECVIVPKRMKDHLAAKLAEKCARDLSSISGAVGEGMANVVQAALDIGSACPGAQAADLMPCFNTVRRKLVDEADECRAKVVARMREAIADGRCAATTDM</sequence>
<proteinExistence type="predicted"/>
<accession>A0AAE1HR20</accession>
<dbReference type="SUPFAM" id="SSF140996">
    <property type="entry name" value="Hermes dimerisation domain"/>
    <property type="match status" value="1"/>
</dbReference>